<dbReference type="InterPro" id="IPR004358">
    <property type="entry name" value="Sig_transdc_His_kin-like_C"/>
</dbReference>
<evidence type="ECO:0000256" key="4">
    <source>
        <dbReference type="ARBA" id="ARBA00022553"/>
    </source>
</evidence>
<dbReference type="Gene3D" id="3.30.565.10">
    <property type="entry name" value="Histidine kinase-like ATPase, C-terminal domain"/>
    <property type="match status" value="1"/>
</dbReference>
<keyword evidence="7" id="KW-0418">Kinase</keyword>
<feature type="domain" description="Histidine kinase" evidence="11">
    <location>
        <begin position="244"/>
        <end position="438"/>
    </location>
</feature>
<dbReference type="InterPro" id="IPR050428">
    <property type="entry name" value="TCS_sensor_his_kinase"/>
</dbReference>
<dbReference type="FunCoup" id="A0A1B1AEK2">
    <property type="interactions" value="101"/>
</dbReference>
<dbReference type="PANTHER" id="PTHR45436:SF5">
    <property type="entry name" value="SENSOR HISTIDINE KINASE TRCS"/>
    <property type="match status" value="1"/>
</dbReference>
<feature type="transmembrane region" description="Helical" evidence="10">
    <location>
        <begin position="12"/>
        <end position="32"/>
    </location>
</feature>
<evidence type="ECO:0000256" key="8">
    <source>
        <dbReference type="ARBA" id="ARBA00022989"/>
    </source>
</evidence>
<comment type="subcellular location">
    <subcellularLocation>
        <location evidence="2">Membrane</location>
    </subcellularLocation>
</comment>
<dbReference type="PANTHER" id="PTHR45436">
    <property type="entry name" value="SENSOR HISTIDINE KINASE YKOH"/>
    <property type="match status" value="1"/>
</dbReference>
<dbReference type="GO" id="GO:0004673">
    <property type="term" value="F:protein histidine kinase activity"/>
    <property type="evidence" value="ECO:0007669"/>
    <property type="project" value="UniProtKB-EC"/>
</dbReference>
<dbReference type="Gene3D" id="1.10.287.130">
    <property type="match status" value="1"/>
</dbReference>
<dbReference type="Pfam" id="PF02518">
    <property type="entry name" value="HATPase_c"/>
    <property type="match status" value="1"/>
</dbReference>
<organism evidence="12 13">
    <name type="scientific">Candidatus Viadribacter manganicus</name>
    <dbReference type="NCBI Taxonomy" id="1759059"/>
    <lineage>
        <taxon>Bacteria</taxon>
        <taxon>Pseudomonadati</taxon>
        <taxon>Pseudomonadota</taxon>
        <taxon>Alphaproteobacteria</taxon>
        <taxon>Hyphomonadales</taxon>
        <taxon>Hyphomonadaceae</taxon>
        <taxon>Candidatus Viadribacter</taxon>
    </lineage>
</organism>
<evidence type="ECO:0000256" key="9">
    <source>
        <dbReference type="ARBA" id="ARBA00023136"/>
    </source>
</evidence>
<evidence type="ECO:0000256" key="1">
    <source>
        <dbReference type="ARBA" id="ARBA00000085"/>
    </source>
</evidence>
<dbReference type="InterPro" id="IPR036890">
    <property type="entry name" value="HATPase_C_sf"/>
</dbReference>
<dbReference type="RefSeq" id="WP_066767700.1">
    <property type="nucleotide sequence ID" value="NZ_CP013244.1"/>
</dbReference>
<reference evidence="12 13" key="1">
    <citation type="submission" date="2015-11" db="EMBL/GenBank/DDBJ databases">
        <title>Whole-Genome Sequence of Candidatus Oderbacter manganicum from the National Park Lower Oder Valley, Germany.</title>
        <authorList>
            <person name="Braun B."/>
            <person name="Liere K."/>
            <person name="Szewzyk U."/>
        </authorList>
    </citation>
    <scope>NUCLEOTIDE SEQUENCE [LARGE SCALE GENOMIC DNA]</scope>
    <source>
        <strain evidence="12 13">OTSz_A_272</strain>
    </source>
</reference>
<evidence type="ECO:0000313" key="12">
    <source>
        <dbReference type="EMBL" id="ANP44981.1"/>
    </source>
</evidence>
<evidence type="ECO:0000256" key="7">
    <source>
        <dbReference type="ARBA" id="ARBA00022777"/>
    </source>
</evidence>
<sequence length="438" mass="46323">MQRSLRLRLLAGGAVAIFAALAIAWIVMGFLFERHAQRQIEADLTARGVAIVATLYTEPSGATAIDPLPSDPRFNAPASGFYWQVTGDSVLLRSRSLWDETLTLPHPAGTAAWTSGQINGPFDQQLVYVTRRVQLDPQSTPLTVTVGADRVAVVTAREAFSRDLSLFLGLLWLVLSLAAWAQVELGLRPLEDVRAALTGMRKQASARLAESDYPTEAAPLANAINELATTRENDLEQARRRAADLAHSLKTPLAALAAQSRRAREAGASDAADGLDRAIVAANRAVERELARTRAAASAGGDANAQAVIGKLLQVIERTENGARLTIENAVSAEPMPVSEDVLMEMAGPLLENAAKFARQRILVSGGGARLSIEDDGPGMSKADAADALSRGKRLDEASEGHGLGLAIAHELAQASGAAMTLGASALGGLKVELAWRK</sequence>
<dbReference type="GO" id="GO:0005886">
    <property type="term" value="C:plasma membrane"/>
    <property type="evidence" value="ECO:0007669"/>
    <property type="project" value="TreeGrafter"/>
</dbReference>
<dbReference type="EC" id="2.7.13.3" evidence="3"/>
<dbReference type="InParanoid" id="A0A1B1AEK2"/>
<keyword evidence="4" id="KW-0597">Phosphoprotein</keyword>
<gene>
    <name evidence="12" type="ORF">ATE48_03105</name>
</gene>
<evidence type="ECO:0000259" key="11">
    <source>
        <dbReference type="PROSITE" id="PS50109"/>
    </source>
</evidence>
<dbReference type="PROSITE" id="PS50109">
    <property type="entry name" value="HIS_KIN"/>
    <property type="match status" value="1"/>
</dbReference>
<dbReference type="InterPro" id="IPR003594">
    <property type="entry name" value="HATPase_dom"/>
</dbReference>
<evidence type="ECO:0000256" key="5">
    <source>
        <dbReference type="ARBA" id="ARBA00022679"/>
    </source>
</evidence>
<keyword evidence="8 10" id="KW-1133">Transmembrane helix</keyword>
<dbReference type="SUPFAM" id="SSF55874">
    <property type="entry name" value="ATPase domain of HSP90 chaperone/DNA topoisomerase II/histidine kinase"/>
    <property type="match status" value="1"/>
</dbReference>
<proteinExistence type="predicted"/>
<keyword evidence="9 10" id="KW-0472">Membrane</keyword>
<comment type="catalytic activity">
    <reaction evidence="1">
        <text>ATP + protein L-histidine = ADP + protein N-phospho-L-histidine.</text>
        <dbReference type="EC" id="2.7.13.3"/>
    </reaction>
</comment>
<dbReference type="PRINTS" id="PR00344">
    <property type="entry name" value="BCTRLSENSOR"/>
</dbReference>
<evidence type="ECO:0000256" key="2">
    <source>
        <dbReference type="ARBA" id="ARBA00004370"/>
    </source>
</evidence>
<evidence type="ECO:0000256" key="6">
    <source>
        <dbReference type="ARBA" id="ARBA00022692"/>
    </source>
</evidence>
<evidence type="ECO:0000256" key="3">
    <source>
        <dbReference type="ARBA" id="ARBA00012438"/>
    </source>
</evidence>
<evidence type="ECO:0000256" key="10">
    <source>
        <dbReference type="SAM" id="Phobius"/>
    </source>
</evidence>
<dbReference type="GO" id="GO:0000160">
    <property type="term" value="P:phosphorelay signal transduction system"/>
    <property type="evidence" value="ECO:0007669"/>
    <property type="project" value="TreeGrafter"/>
</dbReference>
<dbReference type="AlphaFoldDB" id="A0A1B1AEK2"/>
<dbReference type="STRING" id="1759059.ATE48_03105"/>
<dbReference type="OrthoDB" id="9809567at2"/>
<accession>A0A1B1AEK2</accession>
<dbReference type="Proteomes" id="UP000092498">
    <property type="component" value="Chromosome"/>
</dbReference>
<keyword evidence="13" id="KW-1185">Reference proteome</keyword>
<dbReference type="EMBL" id="CP013244">
    <property type="protein sequence ID" value="ANP44981.1"/>
    <property type="molecule type" value="Genomic_DNA"/>
</dbReference>
<evidence type="ECO:0000313" key="13">
    <source>
        <dbReference type="Proteomes" id="UP000092498"/>
    </source>
</evidence>
<keyword evidence="5" id="KW-0808">Transferase</keyword>
<keyword evidence="6 10" id="KW-0812">Transmembrane</keyword>
<dbReference type="InterPro" id="IPR005467">
    <property type="entry name" value="His_kinase_dom"/>
</dbReference>
<protein>
    <recommendedName>
        <fullName evidence="3">histidine kinase</fullName>
        <ecNumber evidence="3">2.7.13.3</ecNumber>
    </recommendedName>
</protein>
<name>A0A1B1AEK2_9PROT</name>
<dbReference type="SMART" id="SM00387">
    <property type="entry name" value="HATPase_c"/>
    <property type="match status" value="1"/>
</dbReference>
<feature type="transmembrane region" description="Helical" evidence="10">
    <location>
        <begin position="164"/>
        <end position="183"/>
    </location>
</feature>
<dbReference type="KEGG" id="cbot:ATE48_03105"/>